<dbReference type="SUPFAM" id="SSF50249">
    <property type="entry name" value="Nucleic acid-binding proteins"/>
    <property type="match status" value="2"/>
</dbReference>
<protein>
    <submittedName>
        <fullName evidence="5">S1 RNA-binding domain-containing protein</fullName>
    </submittedName>
</protein>
<keyword evidence="2" id="KW-0689">Ribosomal protein</keyword>
<evidence type="ECO:0000313" key="6">
    <source>
        <dbReference type="Proteomes" id="UP000886741"/>
    </source>
</evidence>
<dbReference type="GO" id="GO:0003729">
    <property type="term" value="F:mRNA binding"/>
    <property type="evidence" value="ECO:0007669"/>
    <property type="project" value="TreeGrafter"/>
</dbReference>
<gene>
    <name evidence="5" type="ORF">IAA83_00200</name>
</gene>
<dbReference type="PROSITE" id="PS50126">
    <property type="entry name" value="S1"/>
    <property type="match status" value="1"/>
</dbReference>
<evidence type="ECO:0000259" key="4">
    <source>
        <dbReference type="PROSITE" id="PS50126"/>
    </source>
</evidence>
<dbReference type="Proteomes" id="UP000886741">
    <property type="component" value="Unassembled WGS sequence"/>
</dbReference>
<sequence length="276" mass="30144">MEQGAVLTVPALWCDEDHNLHLSLGGLPAVIPREQAALGIAEGTVREIAILSRVGKAVCCRIEAIPDHGPIVLSRTAVQRDALHHLLYERKPGDILPAVVTNTTAFGVFCDVGCGVPALLPLENISVSRISHGSDRFDVGQELYVVLQRQDLDAGRVTVTLKELLGTWEENAARFQTGQTVPAIVRSIQPYGVFLELTPNLSGLAEADDTLHPGQVVSAYIKAILPDRQKIKLSILDTLDPALLPPPVLRYTQTEGHLEYWEYSPSNARLQTVFPR</sequence>
<dbReference type="InterPro" id="IPR012340">
    <property type="entry name" value="NA-bd_OB-fold"/>
</dbReference>
<evidence type="ECO:0000256" key="2">
    <source>
        <dbReference type="ARBA" id="ARBA00022980"/>
    </source>
</evidence>
<comment type="caution">
    <text evidence="5">The sequence shown here is derived from an EMBL/GenBank/DDBJ whole genome shotgun (WGS) entry which is preliminary data.</text>
</comment>
<dbReference type="InterPro" id="IPR050437">
    <property type="entry name" value="Ribos_protein_bS1-like"/>
</dbReference>
<dbReference type="EMBL" id="DVJJ01000006">
    <property type="protein sequence ID" value="HIS63774.1"/>
    <property type="molecule type" value="Genomic_DNA"/>
</dbReference>
<comment type="similarity">
    <text evidence="1">Belongs to the bacterial ribosomal protein bS1 family.</text>
</comment>
<accession>A0A9D1JT45</accession>
<proteinExistence type="inferred from homology"/>
<dbReference type="SMART" id="SM00316">
    <property type="entry name" value="S1"/>
    <property type="match status" value="2"/>
</dbReference>
<dbReference type="GO" id="GO:0003735">
    <property type="term" value="F:structural constituent of ribosome"/>
    <property type="evidence" value="ECO:0007669"/>
    <property type="project" value="TreeGrafter"/>
</dbReference>
<dbReference type="GO" id="GO:0022627">
    <property type="term" value="C:cytosolic small ribosomal subunit"/>
    <property type="evidence" value="ECO:0007669"/>
    <property type="project" value="TreeGrafter"/>
</dbReference>
<dbReference type="InterPro" id="IPR003029">
    <property type="entry name" value="S1_domain"/>
</dbReference>
<evidence type="ECO:0000313" key="5">
    <source>
        <dbReference type="EMBL" id="HIS63774.1"/>
    </source>
</evidence>
<dbReference type="GO" id="GO:0006412">
    <property type="term" value="P:translation"/>
    <property type="evidence" value="ECO:0007669"/>
    <property type="project" value="TreeGrafter"/>
</dbReference>
<evidence type="ECO:0000256" key="1">
    <source>
        <dbReference type="ARBA" id="ARBA00006767"/>
    </source>
</evidence>
<feature type="domain" description="S1 motif" evidence="4">
    <location>
        <begin position="93"/>
        <end position="162"/>
    </location>
</feature>
<reference evidence="5" key="1">
    <citation type="submission" date="2020-10" db="EMBL/GenBank/DDBJ databases">
        <authorList>
            <person name="Gilroy R."/>
        </authorList>
    </citation>
    <scope>NUCLEOTIDE SEQUENCE</scope>
    <source>
        <strain evidence="5">ChiBcec16-1751</strain>
    </source>
</reference>
<dbReference type="AlphaFoldDB" id="A0A9D1JT45"/>
<dbReference type="PANTHER" id="PTHR10724:SF7">
    <property type="entry name" value="SMALL RIBOSOMAL SUBUNIT PROTEIN BS1C"/>
    <property type="match status" value="1"/>
</dbReference>
<evidence type="ECO:0000256" key="3">
    <source>
        <dbReference type="ARBA" id="ARBA00023274"/>
    </source>
</evidence>
<dbReference type="Gene3D" id="2.40.50.140">
    <property type="entry name" value="Nucleic acid-binding proteins"/>
    <property type="match status" value="2"/>
</dbReference>
<name>A0A9D1JT45_9FIRM</name>
<dbReference type="PANTHER" id="PTHR10724">
    <property type="entry name" value="30S RIBOSOMAL PROTEIN S1"/>
    <property type="match status" value="1"/>
</dbReference>
<reference evidence="5" key="2">
    <citation type="journal article" date="2021" name="PeerJ">
        <title>Extensive microbial diversity within the chicken gut microbiome revealed by metagenomics and culture.</title>
        <authorList>
            <person name="Gilroy R."/>
            <person name="Ravi A."/>
            <person name="Getino M."/>
            <person name="Pursley I."/>
            <person name="Horton D.L."/>
            <person name="Alikhan N.F."/>
            <person name="Baker D."/>
            <person name="Gharbi K."/>
            <person name="Hall N."/>
            <person name="Watson M."/>
            <person name="Adriaenssens E.M."/>
            <person name="Foster-Nyarko E."/>
            <person name="Jarju S."/>
            <person name="Secka A."/>
            <person name="Antonio M."/>
            <person name="Oren A."/>
            <person name="Chaudhuri R.R."/>
            <person name="La Ragione R."/>
            <person name="Hildebrand F."/>
            <person name="Pallen M.J."/>
        </authorList>
    </citation>
    <scope>NUCLEOTIDE SEQUENCE</scope>
    <source>
        <strain evidence="5">ChiBcec16-1751</strain>
    </source>
</reference>
<keyword evidence="3" id="KW-0687">Ribonucleoprotein</keyword>
<dbReference type="Pfam" id="PF00575">
    <property type="entry name" value="S1"/>
    <property type="match status" value="1"/>
</dbReference>
<organism evidence="5 6">
    <name type="scientific">Candidatus Avoscillospira avistercoris</name>
    <dbReference type="NCBI Taxonomy" id="2840707"/>
    <lineage>
        <taxon>Bacteria</taxon>
        <taxon>Bacillati</taxon>
        <taxon>Bacillota</taxon>
        <taxon>Clostridia</taxon>
        <taxon>Eubacteriales</taxon>
        <taxon>Oscillospiraceae</taxon>
        <taxon>Oscillospiraceae incertae sedis</taxon>
        <taxon>Candidatus Avoscillospira</taxon>
    </lineage>
</organism>